<evidence type="ECO:0000259" key="4">
    <source>
        <dbReference type="PROSITE" id="PS51158"/>
    </source>
</evidence>
<evidence type="ECO:0000313" key="5">
    <source>
        <dbReference type="EMBL" id="KZT57982.1"/>
    </source>
</evidence>
<feature type="domain" description="Alpha-type protein kinase" evidence="4">
    <location>
        <begin position="1"/>
        <end position="247"/>
    </location>
</feature>
<dbReference type="SUPFAM" id="SSF56112">
    <property type="entry name" value="Protein kinase-like (PK-like)"/>
    <property type="match status" value="1"/>
</dbReference>
<keyword evidence="1" id="KW-0723">Serine/threonine-protein kinase</keyword>
<dbReference type="Gene3D" id="3.20.200.10">
    <property type="entry name" value="MHCK/EF2 kinase"/>
    <property type="match status" value="1"/>
</dbReference>
<keyword evidence="3" id="KW-0418">Kinase</keyword>
<sequence length="247" mass="27281">LRMDEQAKKMLGPPGTFKTAHPAYLTLSEFPVAWKDLPTQPILVSHRTPVAAKRRYFRETPGGPRLRFGVEDENRFLEQEANLLYWATSLHELAQSFASKFLSENPKSAASKLELPETCFVLGGLFQHGQESGNERSGLVVLIEELGSSFIKFINNSSPVPCVSEGPAGTVGRYLAFCQHVQYVKTGGLAIISDYQGSLTMLSDPQILTHPKLGPIFGDGNLSSSFEQFPLLHQCNEFCTGFELESL</sequence>
<dbReference type="OrthoDB" id="301415at2759"/>
<keyword evidence="6" id="KW-1185">Reference proteome</keyword>
<gene>
    <name evidence="5" type="ORF">CALCODRAFT_418388</name>
</gene>
<keyword evidence="2" id="KW-0808">Transferase</keyword>
<dbReference type="PROSITE" id="PS51158">
    <property type="entry name" value="ALPHA_KINASE"/>
    <property type="match status" value="1"/>
</dbReference>
<dbReference type="Pfam" id="PF02816">
    <property type="entry name" value="Alpha_kinase"/>
    <property type="match status" value="1"/>
</dbReference>
<dbReference type="GO" id="GO:0005524">
    <property type="term" value="F:ATP binding"/>
    <property type="evidence" value="ECO:0007669"/>
    <property type="project" value="InterPro"/>
</dbReference>
<protein>
    <recommendedName>
        <fullName evidence="4">Alpha-type protein kinase domain-containing protein</fullName>
    </recommendedName>
</protein>
<evidence type="ECO:0000256" key="1">
    <source>
        <dbReference type="ARBA" id="ARBA00022527"/>
    </source>
</evidence>
<reference evidence="5 6" key="1">
    <citation type="journal article" date="2016" name="Mol. Biol. Evol.">
        <title>Comparative Genomics of Early-Diverging Mushroom-Forming Fungi Provides Insights into the Origins of Lignocellulose Decay Capabilities.</title>
        <authorList>
            <person name="Nagy L.G."/>
            <person name="Riley R."/>
            <person name="Tritt A."/>
            <person name="Adam C."/>
            <person name="Daum C."/>
            <person name="Floudas D."/>
            <person name="Sun H."/>
            <person name="Yadav J.S."/>
            <person name="Pangilinan J."/>
            <person name="Larsson K.H."/>
            <person name="Matsuura K."/>
            <person name="Barry K."/>
            <person name="Labutti K."/>
            <person name="Kuo R."/>
            <person name="Ohm R.A."/>
            <person name="Bhattacharya S.S."/>
            <person name="Shirouzu T."/>
            <person name="Yoshinaga Y."/>
            <person name="Martin F.M."/>
            <person name="Grigoriev I.V."/>
            <person name="Hibbett D.S."/>
        </authorList>
    </citation>
    <scope>NUCLEOTIDE SEQUENCE [LARGE SCALE GENOMIC DNA]</scope>
    <source>
        <strain evidence="5 6">HHB12733</strain>
    </source>
</reference>
<evidence type="ECO:0000256" key="2">
    <source>
        <dbReference type="ARBA" id="ARBA00022679"/>
    </source>
</evidence>
<evidence type="ECO:0000313" key="6">
    <source>
        <dbReference type="Proteomes" id="UP000076842"/>
    </source>
</evidence>
<dbReference type="SMART" id="SM00811">
    <property type="entry name" value="Alpha_kinase"/>
    <property type="match status" value="1"/>
</dbReference>
<dbReference type="GO" id="GO:0004674">
    <property type="term" value="F:protein serine/threonine kinase activity"/>
    <property type="evidence" value="ECO:0007669"/>
    <property type="project" value="UniProtKB-KW"/>
</dbReference>
<dbReference type="Proteomes" id="UP000076842">
    <property type="component" value="Unassembled WGS sequence"/>
</dbReference>
<name>A0A165GEU9_9BASI</name>
<dbReference type="InParanoid" id="A0A165GEU9"/>
<evidence type="ECO:0000256" key="3">
    <source>
        <dbReference type="ARBA" id="ARBA00022777"/>
    </source>
</evidence>
<dbReference type="AlphaFoldDB" id="A0A165GEU9"/>
<proteinExistence type="predicted"/>
<accession>A0A165GEU9</accession>
<dbReference type="InterPro" id="IPR011009">
    <property type="entry name" value="Kinase-like_dom_sf"/>
</dbReference>
<dbReference type="InterPro" id="IPR004166">
    <property type="entry name" value="a-kinase_dom"/>
</dbReference>
<feature type="non-terminal residue" evidence="5">
    <location>
        <position position="247"/>
    </location>
</feature>
<organism evidence="5 6">
    <name type="scientific">Calocera cornea HHB12733</name>
    <dbReference type="NCBI Taxonomy" id="1353952"/>
    <lineage>
        <taxon>Eukaryota</taxon>
        <taxon>Fungi</taxon>
        <taxon>Dikarya</taxon>
        <taxon>Basidiomycota</taxon>
        <taxon>Agaricomycotina</taxon>
        <taxon>Dacrymycetes</taxon>
        <taxon>Dacrymycetales</taxon>
        <taxon>Dacrymycetaceae</taxon>
        <taxon>Calocera</taxon>
    </lineage>
</organism>
<feature type="non-terminal residue" evidence="5">
    <location>
        <position position="1"/>
    </location>
</feature>
<dbReference type="EMBL" id="KV423956">
    <property type="protein sequence ID" value="KZT57982.1"/>
    <property type="molecule type" value="Genomic_DNA"/>
</dbReference>